<evidence type="ECO:0008006" key="3">
    <source>
        <dbReference type="Google" id="ProtNLM"/>
    </source>
</evidence>
<accession>A0A6A6NYU6</accession>
<sequence length="362" mass="40605">MGRPAWPPRSVPSRPPPPPVLQRASADWLLNMSNGNFRRLADRFSFAGLYPGMGPSAAINAVVGYVFFSRHSDSVDWFPGKDPTQPTEPQTAEPRKRLLEGENIEHPERLSFFLRGLLNANDGTELRCSVLIDMIPPSAAAHEVMSLVDGGPEPDGQVYSYDRVNMRVRWPGCTHYHAILVRFMTEEGAAHFFRVSRSKPLVVHGKKCRVAWIPTPTMGLTLGKLHNFTINRQSRSICIREAPDDVSAMVLLNRMRPHGMGPAVEHQVVESIRLYRHLNMVDLVFTSVPEAVRNTGRTTSQGKFVLCKVYYGPDPSCREPQRPSYVHHHGTSLAMPRPAAWPTHQQATPAQVIDDEERLLDI</sequence>
<organism evidence="1 2">
    <name type="scientific">Lineolata rhizophorae</name>
    <dbReference type="NCBI Taxonomy" id="578093"/>
    <lineage>
        <taxon>Eukaryota</taxon>
        <taxon>Fungi</taxon>
        <taxon>Dikarya</taxon>
        <taxon>Ascomycota</taxon>
        <taxon>Pezizomycotina</taxon>
        <taxon>Dothideomycetes</taxon>
        <taxon>Dothideomycetes incertae sedis</taxon>
        <taxon>Lineolatales</taxon>
        <taxon>Lineolataceae</taxon>
        <taxon>Lineolata</taxon>
    </lineage>
</organism>
<name>A0A6A6NYU6_9PEZI</name>
<reference evidence="1" key="1">
    <citation type="journal article" date="2020" name="Stud. Mycol.">
        <title>101 Dothideomycetes genomes: a test case for predicting lifestyles and emergence of pathogens.</title>
        <authorList>
            <person name="Haridas S."/>
            <person name="Albert R."/>
            <person name="Binder M."/>
            <person name="Bloem J."/>
            <person name="Labutti K."/>
            <person name="Salamov A."/>
            <person name="Andreopoulos B."/>
            <person name="Baker S."/>
            <person name="Barry K."/>
            <person name="Bills G."/>
            <person name="Bluhm B."/>
            <person name="Cannon C."/>
            <person name="Castanera R."/>
            <person name="Culley D."/>
            <person name="Daum C."/>
            <person name="Ezra D."/>
            <person name="Gonzalez J."/>
            <person name="Henrissat B."/>
            <person name="Kuo A."/>
            <person name="Liang C."/>
            <person name="Lipzen A."/>
            <person name="Lutzoni F."/>
            <person name="Magnuson J."/>
            <person name="Mondo S."/>
            <person name="Nolan M."/>
            <person name="Ohm R."/>
            <person name="Pangilinan J."/>
            <person name="Park H.-J."/>
            <person name="Ramirez L."/>
            <person name="Alfaro M."/>
            <person name="Sun H."/>
            <person name="Tritt A."/>
            <person name="Yoshinaga Y."/>
            <person name="Zwiers L.-H."/>
            <person name="Turgeon B."/>
            <person name="Goodwin S."/>
            <person name="Spatafora J."/>
            <person name="Crous P."/>
            <person name="Grigoriev I."/>
        </authorList>
    </citation>
    <scope>NUCLEOTIDE SEQUENCE</scope>
    <source>
        <strain evidence="1">ATCC 16933</strain>
    </source>
</reference>
<evidence type="ECO:0000313" key="2">
    <source>
        <dbReference type="Proteomes" id="UP000799766"/>
    </source>
</evidence>
<keyword evidence="2" id="KW-1185">Reference proteome</keyword>
<proteinExistence type="predicted"/>
<gene>
    <name evidence="1" type="ORF">BDY21DRAFT_345811</name>
</gene>
<protein>
    <recommendedName>
        <fullName evidence="3">RRM domain-containing protein</fullName>
    </recommendedName>
</protein>
<evidence type="ECO:0000313" key="1">
    <source>
        <dbReference type="EMBL" id="KAF2456687.1"/>
    </source>
</evidence>
<dbReference type="EMBL" id="MU001682">
    <property type="protein sequence ID" value="KAF2456687.1"/>
    <property type="molecule type" value="Genomic_DNA"/>
</dbReference>
<dbReference type="AlphaFoldDB" id="A0A6A6NYU6"/>
<dbReference type="Proteomes" id="UP000799766">
    <property type="component" value="Unassembled WGS sequence"/>
</dbReference>